<evidence type="ECO:0000313" key="2">
    <source>
        <dbReference type="Proteomes" id="UP000646827"/>
    </source>
</evidence>
<keyword evidence="2" id="KW-1185">Reference proteome</keyword>
<protein>
    <submittedName>
        <fullName evidence="1">Uncharacterized protein</fullName>
    </submittedName>
</protein>
<proteinExistence type="predicted"/>
<dbReference type="AlphaFoldDB" id="A0A8H7VRM3"/>
<accession>A0A8H7VRM3</accession>
<comment type="caution">
    <text evidence="1">The sequence shown here is derived from an EMBL/GenBank/DDBJ whole genome shotgun (WGS) entry which is preliminary data.</text>
</comment>
<evidence type="ECO:0000313" key="1">
    <source>
        <dbReference type="EMBL" id="KAG2224499.1"/>
    </source>
</evidence>
<dbReference type="OrthoDB" id="2263377at2759"/>
<dbReference type="Proteomes" id="UP000646827">
    <property type="component" value="Unassembled WGS sequence"/>
</dbReference>
<sequence>MSSETYYNLWRQRFLQEFRDLRPELPLKPPQYQKDIWTQKYLELAQLRATSQATRVETLRSLEYAMPLAGSNVYSTLNSIAAEIEPQVHNFKGTSEINENDRLMQSFLHYSKCRGGGFFRAVILKPGVHGFNFTAQVTTTAASTSLNERQFIVEMSKKNDSISSRLLGEAAKNLLIEEGWDNEMDITTKYGLEKKLVQKYENSSNPSCELEGLENQVAVTSSEPEEEQEEQGEEAQKFNLIDNQLLSLSNIFDTTRGYFCLHEAIADWILKTYNYILKVTFIHQCATPFVDSVFARHGLSIRIGELHVTRRPHSMTADYVAAHKTTTWSSHDILAIEIKPPGIPSQSQLKSDFVKIGKECKDMIDDLLELGVENPYVPGVLIEGKKNDNLYHADSSRRCIHST</sequence>
<organism evidence="1 2">
    <name type="scientific">Circinella minor</name>
    <dbReference type="NCBI Taxonomy" id="1195481"/>
    <lineage>
        <taxon>Eukaryota</taxon>
        <taxon>Fungi</taxon>
        <taxon>Fungi incertae sedis</taxon>
        <taxon>Mucoromycota</taxon>
        <taxon>Mucoromycotina</taxon>
        <taxon>Mucoromycetes</taxon>
        <taxon>Mucorales</taxon>
        <taxon>Lichtheimiaceae</taxon>
        <taxon>Circinella</taxon>
    </lineage>
</organism>
<dbReference type="EMBL" id="JAEPRB010000042">
    <property type="protein sequence ID" value="KAG2224499.1"/>
    <property type="molecule type" value="Genomic_DNA"/>
</dbReference>
<name>A0A8H7VRM3_9FUNG</name>
<reference evidence="1 2" key="1">
    <citation type="submission" date="2020-12" db="EMBL/GenBank/DDBJ databases">
        <title>Metabolic potential, ecology and presence of endohyphal bacteria is reflected in genomic diversity of Mucoromycotina.</title>
        <authorList>
            <person name="Muszewska A."/>
            <person name="Okrasinska A."/>
            <person name="Steczkiewicz K."/>
            <person name="Drgas O."/>
            <person name="Orlowska M."/>
            <person name="Perlinska-Lenart U."/>
            <person name="Aleksandrzak-Piekarczyk T."/>
            <person name="Szatraj K."/>
            <person name="Zielenkiewicz U."/>
            <person name="Pilsyk S."/>
            <person name="Malc E."/>
            <person name="Mieczkowski P."/>
            <person name="Kruszewska J.S."/>
            <person name="Biernat P."/>
            <person name="Pawlowska J."/>
        </authorList>
    </citation>
    <scope>NUCLEOTIDE SEQUENCE [LARGE SCALE GENOMIC DNA]</scope>
    <source>
        <strain evidence="1 2">CBS 142.35</strain>
    </source>
</reference>
<gene>
    <name evidence="1" type="ORF">INT45_010565</name>
</gene>